<protein>
    <submittedName>
        <fullName evidence="1">Uncharacterized protein</fullName>
    </submittedName>
</protein>
<keyword evidence="2" id="KW-1185">Reference proteome</keyword>
<sequence>MAPSDAMNLKADVEGGKAAGDDAVTDALTEFGAAWHLAVDILRRRSRSTATGLEHAAAAYVAHDEGARAELKAARHG</sequence>
<dbReference type="EMBL" id="JACHJQ010000005">
    <property type="protein sequence ID" value="MBB4908802.1"/>
    <property type="molecule type" value="Genomic_DNA"/>
</dbReference>
<gene>
    <name evidence="1" type="ORF">FHR82_005055</name>
</gene>
<accession>A0A7W7VFW2</accession>
<evidence type="ECO:0000313" key="1">
    <source>
        <dbReference type="EMBL" id="MBB4908802.1"/>
    </source>
</evidence>
<comment type="caution">
    <text evidence="1">The sequence shown here is derived from an EMBL/GenBank/DDBJ whole genome shotgun (WGS) entry which is preliminary data.</text>
</comment>
<name>A0A7W7VFW2_9PSEU</name>
<proteinExistence type="predicted"/>
<evidence type="ECO:0000313" key="2">
    <source>
        <dbReference type="Proteomes" id="UP000520767"/>
    </source>
</evidence>
<reference evidence="1 2" key="1">
    <citation type="submission" date="2020-08" db="EMBL/GenBank/DDBJ databases">
        <title>Genomic Encyclopedia of Type Strains, Phase III (KMG-III): the genomes of soil and plant-associated and newly described type strains.</title>
        <authorList>
            <person name="Whitman W."/>
        </authorList>
    </citation>
    <scope>NUCLEOTIDE SEQUENCE [LARGE SCALE GENOMIC DNA]</scope>
    <source>
        <strain evidence="1 2">CECT 8960</strain>
    </source>
</reference>
<dbReference type="AlphaFoldDB" id="A0A7W7VFW2"/>
<organism evidence="1 2">
    <name type="scientific">Actinophytocola algeriensis</name>
    <dbReference type="NCBI Taxonomy" id="1768010"/>
    <lineage>
        <taxon>Bacteria</taxon>
        <taxon>Bacillati</taxon>
        <taxon>Actinomycetota</taxon>
        <taxon>Actinomycetes</taxon>
        <taxon>Pseudonocardiales</taxon>
        <taxon>Pseudonocardiaceae</taxon>
    </lineage>
</organism>
<dbReference type="Proteomes" id="UP000520767">
    <property type="component" value="Unassembled WGS sequence"/>
</dbReference>
<dbReference type="RefSeq" id="WP_184812904.1">
    <property type="nucleotide sequence ID" value="NZ_JACHJQ010000005.1"/>
</dbReference>